<accession>A0A2P7SD77</accession>
<feature type="transmembrane region" description="Helical" evidence="1">
    <location>
        <begin position="26"/>
        <end position="44"/>
    </location>
</feature>
<dbReference type="GO" id="GO:0005886">
    <property type="term" value="C:plasma membrane"/>
    <property type="evidence" value="ECO:0007669"/>
    <property type="project" value="TreeGrafter"/>
</dbReference>
<sequence>MTALRGIVMIAAGVLAFLFPEQAVKFVLLAGGVLLLVDGVLGLASSDFSSRRDATFWLALVRNVVCIVAGLIVLGNGILTNVFTLGFLAGLVGLLAIIAGLVEIVSGLMDRERYSSATPAMVSGGLYVVFGLALLFMPLSSAATLIRVVTILIIVYALSLLYRAWRIRTVG</sequence>
<feature type="transmembrane region" description="Helical" evidence="1">
    <location>
        <begin position="145"/>
        <end position="165"/>
    </location>
</feature>
<dbReference type="EMBL" id="PXYL01000006">
    <property type="protein sequence ID" value="PSJ60462.1"/>
    <property type="molecule type" value="Genomic_DNA"/>
</dbReference>
<dbReference type="OrthoDB" id="8115544at2"/>
<reference evidence="2 3" key="1">
    <citation type="submission" date="2018-03" db="EMBL/GenBank/DDBJ databases">
        <title>The draft genome of Mesorhizobium soli JCM 19897.</title>
        <authorList>
            <person name="Li L."/>
            <person name="Liu L."/>
            <person name="Liang L."/>
            <person name="Wang T."/>
            <person name="Zhang X."/>
        </authorList>
    </citation>
    <scope>NUCLEOTIDE SEQUENCE [LARGE SCALE GENOMIC DNA]</scope>
    <source>
        <strain evidence="2 3">JCM 19897</strain>
    </source>
</reference>
<keyword evidence="1" id="KW-1133">Transmembrane helix</keyword>
<feature type="transmembrane region" description="Helical" evidence="1">
    <location>
        <begin position="120"/>
        <end position="139"/>
    </location>
</feature>
<dbReference type="InterPro" id="IPR005325">
    <property type="entry name" value="DUF308_memb"/>
</dbReference>
<protein>
    <submittedName>
        <fullName evidence="2">Cobalt ABC transporter permease</fullName>
    </submittedName>
</protein>
<name>A0A2P7SD77_9HYPH</name>
<dbReference type="PANTHER" id="PTHR34989">
    <property type="entry name" value="PROTEIN HDED"/>
    <property type="match status" value="1"/>
</dbReference>
<keyword evidence="1" id="KW-0812">Transmembrane</keyword>
<comment type="caution">
    <text evidence="2">The sequence shown here is derived from an EMBL/GenBank/DDBJ whole genome shotgun (WGS) entry which is preliminary data.</text>
</comment>
<keyword evidence="3" id="KW-1185">Reference proteome</keyword>
<evidence type="ECO:0000313" key="3">
    <source>
        <dbReference type="Proteomes" id="UP000240653"/>
    </source>
</evidence>
<evidence type="ECO:0000256" key="1">
    <source>
        <dbReference type="SAM" id="Phobius"/>
    </source>
</evidence>
<dbReference type="Pfam" id="PF03729">
    <property type="entry name" value="DUF308"/>
    <property type="match status" value="2"/>
</dbReference>
<feature type="transmembrane region" description="Helical" evidence="1">
    <location>
        <begin position="56"/>
        <end position="79"/>
    </location>
</feature>
<keyword evidence="1" id="KW-0472">Membrane</keyword>
<dbReference type="InterPro" id="IPR052712">
    <property type="entry name" value="Acid_resist_chaperone_HdeD"/>
</dbReference>
<gene>
    <name evidence="2" type="ORF">C7I85_14660</name>
</gene>
<dbReference type="Proteomes" id="UP000240653">
    <property type="component" value="Unassembled WGS sequence"/>
</dbReference>
<organism evidence="2 3">
    <name type="scientific">Pseudaminobacter soli</name>
    <name type="common">ex Li et al. 2025</name>
    <dbReference type="NCBI Taxonomy" id="1295366"/>
    <lineage>
        <taxon>Bacteria</taxon>
        <taxon>Pseudomonadati</taxon>
        <taxon>Pseudomonadota</taxon>
        <taxon>Alphaproteobacteria</taxon>
        <taxon>Hyphomicrobiales</taxon>
        <taxon>Phyllobacteriaceae</taxon>
        <taxon>Pseudaminobacter</taxon>
    </lineage>
</organism>
<evidence type="ECO:0000313" key="2">
    <source>
        <dbReference type="EMBL" id="PSJ60462.1"/>
    </source>
</evidence>
<feature type="transmembrane region" description="Helical" evidence="1">
    <location>
        <begin position="85"/>
        <end position="108"/>
    </location>
</feature>
<dbReference type="PANTHER" id="PTHR34989:SF1">
    <property type="entry name" value="PROTEIN HDED"/>
    <property type="match status" value="1"/>
</dbReference>
<proteinExistence type="predicted"/>
<dbReference type="AlphaFoldDB" id="A0A2P7SD77"/>